<reference evidence="7 8" key="1">
    <citation type="submission" date="2024-09" db="EMBL/GenBank/DDBJ databases">
        <authorList>
            <person name="Sun Q."/>
            <person name="Mori K."/>
        </authorList>
    </citation>
    <scope>NUCLEOTIDE SEQUENCE [LARGE SCALE GENOMIC DNA]</scope>
    <source>
        <strain evidence="7 8">TISTR 1856</strain>
    </source>
</reference>
<gene>
    <name evidence="7" type="ORF">ACFFVI_08505</name>
</gene>
<comment type="caution">
    <text evidence="7">The sequence shown here is derived from an EMBL/GenBank/DDBJ whole genome shotgun (WGS) entry which is preliminary data.</text>
</comment>
<name>A0ABV5LSE8_9ACTN</name>
<keyword evidence="2" id="KW-0418">Kinase</keyword>
<evidence type="ECO:0000313" key="8">
    <source>
        <dbReference type="Proteomes" id="UP001589748"/>
    </source>
</evidence>
<feature type="transmembrane region" description="Helical" evidence="4">
    <location>
        <begin position="38"/>
        <end position="59"/>
    </location>
</feature>
<dbReference type="InterPro" id="IPR007168">
    <property type="entry name" value="Phageshock_PspC_N"/>
</dbReference>
<sequence length="397" mass="41002">MSPSPAFVRPVGGRRLGGVASGLAAHTGLPVQRVRTTFVAAALLGGTGLALYAVWWLLVPDEREAGPQRPTPSDWVLAHRDALLGGILVVAGAATALRLSGLPLSARVLLPVLVVVAGLVLAWSQLDAARRRRLVDGAGAGRGAAVRVAAGASLVAAGLVALLVGSDPAALGASTLASLAMLVGMAIVAAPWAVRLWSDLGAERAARAREQERAELAAHVHDSVLQTLALIQRRSAEPEVSRLARAQERDLRRWLYGDHGQQEGTVGAGLRSAAEEVEDLTGAAVEVVVVGDLDGLALDRATGALVQATREALLNAARHAGGPVALYAERAGAAIEVSVRDRGPGFDVDAVPADRLGVRESIIGRMTRAGGSAEIRRPFDGGTEVVLRSTVAQKEAT</sequence>
<dbReference type="Pfam" id="PF13581">
    <property type="entry name" value="HATPase_c_2"/>
    <property type="match status" value="1"/>
</dbReference>
<dbReference type="Gene3D" id="3.30.565.10">
    <property type="entry name" value="Histidine kinase-like ATPase, C-terminal domain"/>
    <property type="match status" value="1"/>
</dbReference>
<dbReference type="InterPro" id="IPR050482">
    <property type="entry name" value="Sensor_HK_TwoCompSys"/>
</dbReference>
<evidence type="ECO:0000259" key="5">
    <source>
        <dbReference type="Pfam" id="PF04024"/>
    </source>
</evidence>
<keyword evidence="4" id="KW-0472">Membrane</keyword>
<feature type="transmembrane region" description="Helical" evidence="4">
    <location>
        <begin position="80"/>
        <end position="98"/>
    </location>
</feature>
<feature type="transmembrane region" description="Helical" evidence="4">
    <location>
        <begin position="104"/>
        <end position="123"/>
    </location>
</feature>
<keyword evidence="8" id="KW-1185">Reference proteome</keyword>
<dbReference type="InterPro" id="IPR036890">
    <property type="entry name" value="HATPase_C_sf"/>
</dbReference>
<protein>
    <submittedName>
        <fullName evidence="7">PspC domain-containing protein</fullName>
    </submittedName>
</protein>
<keyword evidence="4" id="KW-0812">Transmembrane</keyword>
<feature type="domain" description="Histidine kinase/HSP90-like ATPase" evidence="6">
    <location>
        <begin position="301"/>
        <end position="355"/>
    </location>
</feature>
<evidence type="ECO:0000256" key="4">
    <source>
        <dbReference type="SAM" id="Phobius"/>
    </source>
</evidence>
<feature type="domain" description="Phage shock protein PspC N-terminal" evidence="5">
    <location>
        <begin position="7"/>
        <end position="62"/>
    </location>
</feature>
<evidence type="ECO:0000313" key="7">
    <source>
        <dbReference type="EMBL" id="MFB9377008.1"/>
    </source>
</evidence>
<feature type="transmembrane region" description="Helical" evidence="4">
    <location>
        <begin position="170"/>
        <end position="194"/>
    </location>
</feature>
<proteinExistence type="predicted"/>
<dbReference type="EMBL" id="JBHMDM010000004">
    <property type="protein sequence ID" value="MFB9377008.1"/>
    <property type="molecule type" value="Genomic_DNA"/>
</dbReference>
<organism evidence="7 8">
    <name type="scientific">Kineococcus gynurae</name>
    <dbReference type="NCBI Taxonomy" id="452979"/>
    <lineage>
        <taxon>Bacteria</taxon>
        <taxon>Bacillati</taxon>
        <taxon>Actinomycetota</taxon>
        <taxon>Actinomycetes</taxon>
        <taxon>Kineosporiales</taxon>
        <taxon>Kineosporiaceae</taxon>
        <taxon>Kineococcus</taxon>
    </lineage>
</organism>
<evidence type="ECO:0000256" key="2">
    <source>
        <dbReference type="ARBA" id="ARBA00022777"/>
    </source>
</evidence>
<keyword evidence="3" id="KW-0902">Two-component regulatory system</keyword>
<evidence type="ECO:0000256" key="1">
    <source>
        <dbReference type="ARBA" id="ARBA00022679"/>
    </source>
</evidence>
<dbReference type="Proteomes" id="UP001589748">
    <property type="component" value="Unassembled WGS sequence"/>
</dbReference>
<dbReference type="InterPro" id="IPR003594">
    <property type="entry name" value="HATPase_dom"/>
</dbReference>
<evidence type="ECO:0000259" key="6">
    <source>
        <dbReference type="Pfam" id="PF13581"/>
    </source>
</evidence>
<keyword evidence="4" id="KW-1133">Transmembrane helix</keyword>
<dbReference type="Pfam" id="PF04024">
    <property type="entry name" value="PspC"/>
    <property type="match status" value="1"/>
</dbReference>
<dbReference type="SUPFAM" id="SSF55874">
    <property type="entry name" value="ATPase domain of HSP90 chaperone/DNA topoisomerase II/histidine kinase"/>
    <property type="match status" value="1"/>
</dbReference>
<accession>A0ABV5LSE8</accession>
<dbReference type="PANTHER" id="PTHR24421:SF61">
    <property type="entry name" value="OXYGEN SENSOR HISTIDINE KINASE NREB"/>
    <property type="match status" value="1"/>
</dbReference>
<keyword evidence="1" id="KW-0808">Transferase</keyword>
<evidence type="ECO:0000256" key="3">
    <source>
        <dbReference type="ARBA" id="ARBA00023012"/>
    </source>
</evidence>
<feature type="transmembrane region" description="Helical" evidence="4">
    <location>
        <begin position="144"/>
        <end position="164"/>
    </location>
</feature>
<dbReference type="PANTHER" id="PTHR24421">
    <property type="entry name" value="NITRATE/NITRITE SENSOR PROTEIN NARX-RELATED"/>
    <property type="match status" value="1"/>
</dbReference>
<dbReference type="RefSeq" id="WP_380135321.1">
    <property type="nucleotide sequence ID" value="NZ_JBHLUI010000003.1"/>
</dbReference>